<dbReference type="Pfam" id="PF01850">
    <property type="entry name" value="PIN"/>
    <property type="match status" value="1"/>
</dbReference>
<protein>
    <submittedName>
        <fullName evidence="2">PIN domain nuclease of toxin-antitoxin system</fullName>
    </submittedName>
</protein>
<reference evidence="2 3" key="1">
    <citation type="submission" date="2019-03" db="EMBL/GenBank/DDBJ databases">
        <title>Genomic Encyclopedia of Type Strains, Phase IV (KMG-V): Genome sequencing to study the core and pangenomes of soil and plant-associated prokaryotes.</title>
        <authorList>
            <person name="Whitman W."/>
        </authorList>
    </citation>
    <scope>NUCLEOTIDE SEQUENCE [LARGE SCALE GENOMIC DNA]</scope>
    <source>
        <strain evidence="2 3">FB403</strain>
    </source>
</reference>
<sequence length="138" mass="15465">MRLLLDTHALLWWLNDDERLSSHIRSLIADPENDVLVSVVSLWEITVKLRIGKLDADIDEILEVLPDQGFDRLDIADAHLIALGKLPLHHRDPFDHLLMAQAVAEGAHFVSEDQNVPLYGIEFLTCSDPSTSLDPPGQ</sequence>
<dbReference type="AlphaFoldDB" id="A0AAX2QGU1"/>
<dbReference type="CDD" id="cd09872">
    <property type="entry name" value="PIN_Sll0205-like"/>
    <property type="match status" value="1"/>
</dbReference>
<dbReference type="InterPro" id="IPR052919">
    <property type="entry name" value="TA_system_RNase"/>
</dbReference>
<organism evidence="2 3">
    <name type="scientific">Rhizobium laguerreae</name>
    <dbReference type="NCBI Taxonomy" id="1076926"/>
    <lineage>
        <taxon>Bacteria</taxon>
        <taxon>Pseudomonadati</taxon>
        <taxon>Pseudomonadota</taxon>
        <taxon>Alphaproteobacteria</taxon>
        <taxon>Hyphomicrobiales</taxon>
        <taxon>Rhizobiaceae</taxon>
        <taxon>Rhizobium/Agrobacterium group</taxon>
        <taxon>Rhizobium</taxon>
    </lineage>
</organism>
<proteinExistence type="predicted"/>
<accession>A0AAX2QGU1</accession>
<dbReference type="InterPro" id="IPR002716">
    <property type="entry name" value="PIN_dom"/>
</dbReference>
<dbReference type="PANTHER" id="PTHR36173">
    <property type="entry name" value="RIBONUCLEASE VAPC16-RELATED"/>
    <property type="match status" value="1"/>
</dbReference>
<dbReference type="Proteomes" id="UP000295021">
    <property type="component" value="Unassembled WGS sequence"/>
</dbReference>
<dbReference type="SUPFAM" id="SSF88723">
    <property type="entry name" value="PIN domain-like"/>
    <property type="match status" value="1"/>
</dbReference>
<feature type="domain" description="PIN" evidence="1">
    <location>
        <begin position="4"/>
        <end position="115"/>
    </location>
</feature>
<dbReference type="EMBL" id="SMBI01000009">
    <property type="protein sequence ID" value="TCU21959.1"/>
    <property type="molecule type" value="Genomic_DNA"/>
</dbReference>
<evidence type="ECO:0000313" key="2">
    <source>
        <dbReference type="EMBL" id="TCU21959.1"/>
    </source>
</evidence>
<evidence type="ECO:0000259" key="1">
    <source>
        <dbReference type="Pfam" id="PF01850"/>
    </source>
</evidence>
<dbReference type="RefSeq" id="WP_132612492.1">
    <property type="nucleotide sequence ID" value="NZ_JAAXQV010000010.1"/>
</dbReference>
<dbReference type="InterPro" id="IPR041705">
    <property type="entry name" value="PIN_Sll0205"/>
</dbReference>
<gene>
    <name evidence="2" type="ORF">EV131_1092</name>
</gene>
<evidence type="ECO:0000313" key="3">
    <source>
        <dbReference type="Proteomes" id="UP000295021"/>
    </source>
</evidence>
<name>A0AAX2QGU1_9HYPH</name>
<dbReference type="PANTHER" id="PTHR36173:SF2">
    <property type="entry name" value="RIBONUCLEASE VAPC16"/>
    <property type="match status" value="1"/>
</dbReference>
<comment type="caution">
    <text evidence="2">The sequence shown here is derived from an EMBL/GenBank/DDBJ whole genome shotgun (WGS) entry which is preliminary data.</text>
</comment>
<dbReference type="Gene3D" id="3.40.50.1010">
    <property type="entry name" value="5'-nuclease"/>
    <property type="match status" value="1"/>
</dbReference>
<dbReference type="InterPro" id="IPR029060">
    <property type="entry name" value="PIN-like_dom_sf"/>
</dbReference>